<comment type="caution">
    <text evidence="1">The sequence shown here is derived from an EMBL/GenBank/DDBJ whole genome shotgun (WGS) entry which is preliminary data.</text>
</comment>
<organism evidence="1 2">
    <name type="scientific">Sphingomonas jeddahensis</name>
    <dbReference type="NCBI Taxonomy" id="1915074"/>
    <lineage>
        <taxon>Bacteria</taxon>
        <taxon>Pseudomonadati</taxon>
        <taxon>Pseudomonadota</taxon>
        <taxon>Alphaproteobacteria</taxon>
        <taxon>Sphingomonadales</taxon>
        <taxon>Sphingomonadaceae</taxon>
        <taxon>Sphingomonas</taxon>
    </lineage>
</organism>
<name>A0A1V2ERL1_9SPHN</name>
<reference evidence="1 2" key="1">
    <citation type="submission" date="2016-11" db="EMBL/GenBank/DDBJ databases">
        <title>Genome sequence of Sphingomonas jeddahensis G39.</title>
        <authorList>
            <person name="Poehlein A."/>
            <person name="Wuebbeler J.H."/>
            <person name="Steinbuechel A."/>
            <person name="Daniel R."/>
        </authorList>
    </citation>
    <scope>NUCLEOTIDE SEQUENCE [LARGE SCALE GENOMIC DNA]</scope>
    <source>
        <strain evidence="1 2">G39</strain>
    </source>
</reference>
<dbReference type="InterPro" id="IPR025737">
    <property type="entry name" value="FApF"/>
</dbReference>
<dbReference type="RefSeq" id="WP_076745441.1">
    <property type="nucleotide sequence ID" value="NZ_MPSB01000015.1"/>
</dbReference>
<dbReference type="OrthoDB" id="189778at2"/>
<sequence>MLTALLLLAAEPAQADAALPERHSLFDPTPRAELHEFSTDRPDTTESPYTVDAGHVQIELSAAEYTLARDRSRTLDVLPVNLKLGLNDSMDLQLLFTPYQRVDEQGEITSGFGDETLVRLKINLQGNDHDRTAFAVMPFVKLPTGTGGLSNGHVEGGVVVPMAADLPGEFSFGAMLEADVVYHDEKRGYGVDLLHSATLGHAIAGPVSGYVEYVGILPRGAPAGIESRYQAIASTGFTLELGENFMFDAGTRIGFSGDADRATLFLGASTRF</sequence>
<dbReference type="Pfam" id="PF13557">
    <property type="entry name" value="Phenol_MetA_deg"/>
    <property type="match status" value="1"/>
</dbReference>
<evidence type="ECO:0000313" key="2">
    <source>
        <dbReference type="Proteomes" id="UP000188729"/>
    </source>
</evidence>
<dbReference type="AlphaFoldDB" id="A0A1V2ERL1"/>
<accession>A0A1V2ERL1</accession>
<dbReference type="Proteomes" id="UP000188729">
    <property type="component" value="Unassembled WGS sequence"/>
</dbReference>
<keyword evidence="2" id="KW-1185">Reference proteome</keyword>
<gene>
    <name evidence="1" type="ORF">SPHI_26760</name>
</gene>
<dbReference type="STRING" id="1915074.SPHI_26760"/>
<evidence type="ECO:0000313" key="1">
    <source>
        <dbReference type="EMBL" id="ONF95137.1"/>
    </source>
</evidence>
<dbReference type="EMBL" id="MPSB01000015">
    <property type="protein sequence ID" value="ONF95137.1"/>
    <property type="molecule type" value="Genomic_DNA"/>
</dbReference>
<evidence type="ECO:0008006" key="3">
    <source>
        <dbReference type="Google" id="ProtNLM"/>
    </source>
</evidence>
<proteinExistence type="predicted"/>
<protein>
    <recommendedName>
        <fullName evidence="3">MetA-pathway of phenol degradation</fullName>
    </recommendedName>
</protein>